<dbReference type="InterPro" id="IPR019049">
    <property type="entry name" value="Nucleoporin_prot_Ndc1/Nup"/>
</dbReference>
<keyword evidence="3" id="KW-1185">Reference proteome</keyword>
<dbReference type="OrthoDB" id="10571891at2759"/>
<evidence type="ECO:0000313" key="2">
    <source>
        <dbReference type="EMBL" id="PXF48366.1"/>
    </source>
</evidence>
<feature type="transmembrane region" description="Helical" evidence="1">
    <location>
        <begin position="118"/>
        <end position="140"/>
    </location>
</feature>
<proteinExistence type="predicted"/>
<keyword evidence="1" id="KW-1133">Transmembrane helix</keyword>
<feature type="transmembrane region" description="Helical" evidence="1">
    <location>
        <begin position="206"/>
        <end position="229"/>
    </location>
</feature>
<feature type="transmembrane region" description="Helical" evidence="1">
    <location>
        <begin position="160"/>
        <end position="179"/>
    </location>
</feature>
<accession>A0A2V3J1R5</accession>
<feature type="transmembrane region" description="Helical" evidence="1">
    <location>
        <begin position="85"/>
        <end position="106"/>
    </location>
</feature>
<evidence type="ECO:0000313" key="3">
    <source>
        <dbReference type="Proteomes" id="UP000247409"/>
    </source>
</evidence>
<gene>
    <name evidence="2" type="ORF">BWQ96_01826</name>
</gene>
<keyword evidence="1" id="KW-0472">Membrane</keyword>
<dbReference type="AlphaFoldDB" id="A0A2V3J1R5"/>
<feature type="transmembrane region" description="Helical" evidence="1">
    <location>
        <begin position="235"/>
        <end position="256"/>
    </location>
</feature>
<evidence type="ECO:0008006" key="4">
    <source>
        <dbReference type="Google" id="ProtNLM"/>
    </source>
</evidence>
<dbReference type="Pfam" id="PF09531">
    <property type="entry name" value="Ndc1_Nup"/>
    <property type="match status" value="1"/>
</dbReference>
<evidence type="ECO:0000256" key="1">
    <source>
        <dbReference type="SAM" id="Phobius"/>
    </source>
</evidence>
<protein>
    <recommendedName>
        <fullName evidence="4">Nucleoporin NDC1</fullName>
    </recommendedName>
</protein>
<organism evidence="2 3">
    <name type="scientific">Gracilariopsis chorda</name>
    <dbReference type="NCBI Taxonomy" id="448386"/>
    <lineage>
        <taxon>Eukaryota</taxon>
        <taxon>Rhodophyta</taxon>
        <taxon>Florideophyceae</taxon>
        <taxon>Rhodymeniophycidae</taxon>
        <taxon>Gracilariales</taxon>
        <taxon>Gracilariaceae</taxon>
        <taxon>Gracilariopsis</taxon>
    </lineage>
</organism>
<name>A0A2V3J1R5_9FLOR</name>
<keyword evidence="1" id="KW-0812">Transmembrane</keyword>
<dbReference type="Proteomes" id="UP000247409">
    <property type="component" value="Unassembled WGS sequence"/>
</dbReference>
<sequence>MSAPPRTDAAVSRLTESLRELPPRRAASLHTAVVCRVESDTVGTWRIQEALDSAAWRTSAASFLLASASLTLSRSASCPVSVLVRMLQILAFALYVAVIVGAEAALSRARPLIDRRRTAFHAVATAALLVVQSVLHSFITQGTSLSAVCAEGSVLPSAKHMLPSVMLALLCAPAYTLLVRELHSSFIALRPFPSLFWRVRALAPRMLVLSAAPPLAALLPVLVFSAGVMRSVSTAVYSVWSAFQAATMSLLVWNLMQGVTNIPRGLSLAEAREEAGQLSKPGVVPGGKVLLALRTISLHEAQLSSFVGFTDASGEAWRAALGVLLEPLNRMTNILRAHNSSAKVPLLVQAGLGGGGGGVVSGATVVDESVAVEAVAACKTLAILFVKSYKVDVYGVVQRTLPATLACVLKLKEESDKFVKGGAQGEGQHVLWQSLKNVMGVSCQRRLVEVVDDEVVRCAYAIVARFSKFVSTFLAGKELEWDRSADGALSALLQFGVP</sequence>
<comment type="caution">
    <text evidence="2">The sequence shown here is derived from an EMBL/GenBank/DDBJ whole genome shotgun (WGS) entry which is preliminary data.</text>
</comment>
<dbReference type="EMBL" id="NBIV01000014">
    <property type="protein sequence ID" value="PXF48366.1"/>
    <property type="molecule type" value="Genomic_DNA"/>
</dbReference>
<reference evidence="2 3" key="1">
    <citation type="journal article" date="2018" name="Mol. Biol. Evol.">
        <title>Analysis of the draft genome of the red seaweed Gracilariopsis chorda provides insights into genome size evolution in Rhodophyta.</title>
        <authorList>
            <person name="Lee J."/>
            <person name="Yang E.C."/>
            <person name="Graf L."/>
            <person name="Yang J.H."/>
            <person name="Qiu H."/>
            <person name="Zel Zion U."/>
            <person name="Chan C.X."/>
            <person name="Stephens T.G."/>
            <person name="Weber A.P.M."/>
            <person name="Boo G.H."/>
            <person name="Boo S.M."/>
            <person name="Kim K.M."/>
            <person name="Shin Y."/>
            <person name="Jung M."/>
            <person name="Lee S.J."/>
            <person name="Yim H.S."/>
            <person name="Lee J.H."/>
            <person name="Bhattacharya D."/>
            <person name="Yoon H.S."/>
        </authorList>
    </citation>
    <scope>NUCLEOTIDE SEQUENCE [LARGE SCALE GENOMIC DNA]</scope>
    <source>
        <strain evidence="2 3">SKKU-2015</strain>
        <tissue evidence="2">Whole body</tissue>
    </source>
</reference>